<dbReference type="AlphaFoldDB" id="A0ABD3USJ9"/>
<keyword evidence="2" id="KW-1185">Reference proteome</keyword>
<evidence type="ECO:0000313" key="2">
    <source>
        <dbReference type="Proteomes" id="UP001634394"/>
    </source>
</evidence>
<evidence type="ECO:0000313" key="1">
    <source>
        <dbReference type="EMBL" id="KAL3852045.1"/>
    </source>
</evidence>
<reference evidence="1 2" key="1">
    <citation type="submission" date="2024-11" db="EMBL/GenBank/DDBJ databases">
        <title>Chromosome-level genome assembly of the freshwater bivalve Anodonta woodiana.</title>
        <authorList>
            <person name="Chen X."/>
        </authorList>
    </citation>
    <scope>NUCLEOTIDE SEQUENCE [LARGE SCALE GENOMIC DNA]</scope>
    <source>
        <strain evidence="1">MN2024</strain>
        <tissue evidence="1">Gills</tissue>
    </source>
</reference>
<proteinExistence type="predicted"/>
<gene>
    <name evidence="1" type="ORF">ACJMK2_015734</name>
</gene>
<organism evidence="1 2">
    <name type="scientific">Sinanodonta woodiana</name>
    <name type="common">Chinese pond mussel</name>
    <name type="synonym">Anodonta woodiana</name>
    <dbReference type="NCBI Taxonomy" id="1069815"/>
    <lineage>
        <taxon>Eukaryota</taxon>
        <taxon>Metazoa</taxon>
        <taxon>Spiralia</taxon>
        <taxon>Lophotrochozoa</taxon>
        <taxon>Mollusca</taxon>
        <taxon>Bivalvia</taxon>
        <taxon>Autobranchia</taxon>
        <taxon>Heteroconchia</taxon>
        <taxon>Palaeoheterodonta</taxon>
        <taxon>Unionida</taxon>
        <taxon>Unionoidea</taxon>
        <taxon>Unionidae</taxon>
        <taxon>Unioninae</taxon>
        <taxon>Sinanodonta</taxon>
    </lineage>
</organism>
<sequence>MARSTDKELVYSQLQEPTMVKTVPAVSRRHYHAILPYAQLMVTGTPGRLGPHVRILAALQFSIDSGHVFSRNQQPKGMNV</sequence>
<protein>
    <submittedName>
        <fullName evidence="1">Uncharacterized protein</fullName>
    </submittedName>
</protein>
<accession>A0ABD3USJ9</accession>
<name>A0ABD3USJ9_SINWO</name>
<dbReference type="Proteomes" id="UP001634394">
    <property type="component" value="Unassembled WGS sequence"/>
</dbReference>
<comment type="caution">
    <text evidence="1">The sequence shown here is derived from an EMBL/GenBank/DDBJ whole genome shotgun (WGS) entry which is preliminary data.</text>
</comment>
<dbReference type="EMBL" id="JBJQND010000015">
    <property type="protein sequence ID" value="KAL3852045.1"/>
    <property type="molecule type" value="Genomic_DNA"/>
</dbReference>